<sequence>MSLNDQTTRAVSKTGQPARQKQGPNKSRKQDTKKILLDLRALQVTNSALPKDGSQESTTRRKSAIAEAFNLVQRLKDRDSRKIATDREEAIISDPSKLRKQILRAEIDPLAHQNMYDRVAWFDICWKDSDLNCESELLEFAKWRENCLFHEVVTFRIPANFTPEWVKVETELFLRKYGLDSTGRTLAIINYGGHGGLCSDGLKLVSHKSGKQSLDWSVIENLVTQATSDILIILDCCNAGNFIKSTLGKTRKASSSARGAQRIEVLGACHARQTTWAAGPGTFTYRLAKVMAKFRYAGEDMSTETLNHEMYRLYESEEEIFNPFQLTLKKGHGQSFNLAPLYNKEF</sequence>
<feature type="region of interest" description="Disordered" evidence="1">
    <location>
        <begin position="1"/>
        <end position="32"/>
    </location>
</feature>
<evidence type="ECO:0000313" key="2">
    <source>
        <dbReference type="EMBL" id="KAE9985530.1"/>
    </source>
</evidence>
<dbReference type="EMBL" id="WNWR01000275">
    <property type="protein sequence ID" value="KAE9985530.1"/>
    <property type="molecule type" value="Genomic_DNA"/>
</dbReference>
<dbReference type="AlphaFoldDB" id="A0A8H3VCQ2"/>
<reference evidence="2 3" key="1">
    <citation type="submission" date="2019-07" db="EMBL/GenBank/DDBJ databases">
        <title>Venturia inaequalis Genome Resource.</title>
        <authorList>
            <person name="Lichtner F.J."/>
        </authorList>
    </citation>
    <scope>NUCLEOTIDE SEQUENCE [LARGE SCALE GENOMIC DNA]</scope>
    <source>
        <strain evidence="2 3">DMI_063113</strain>
    </source>
</reference>
<proteinExistence type="predicted"/>
<evidence type="ECO:0000256" key="1">
    <source>
        <dbReference type="SAM" id="MobiDB-lite"/>
    </source>
</evidence>
<feature type="non-terminal residue" evidence="2">
    <location>
        <position position="1"/>
    </location>
</feature>
<dbReference type="Proteomes" id="UP000490939">
    <property type="component" value="Unassembled WGS sequence"/>
</dbReference>
<feature type="compositionally biased region" description="Polar residues" evidence="1">
    <location>
        <begin position="1"/>
        <end position="25"/>
    </location>
</feature>
<evidence type="ECO:0000313" key="3">
    <source>
        <dbReference type="Proteomes" id="UP000490939"/>
    </source>
</evidence>
<keyword evidence="3" id="KW-1185">Reference proteome</keyword>
<gene>
    <name evidence="2" type="ORF">EG327_004645</name>
</gene>
<comment type="caution">
    <text evidence="2">The sequence shown here is derived from an EMBL/GenBank/DDBJ whole genome shotgun (WGS) entry which is preliminary data.</text>
</comment>
<name>A0A8H3VCQ2_VENIN</name>
<dbReference type="Gene3D" id="3.40.50.1460">
    <property type="match status" value="1"/>
</dbReference>
<protein>
    <submittedName>
        <fullName evidence="2">Uncharacterized protein</fullName>
    </submittedName>
</protein>
<organism evidence="2 3">
    <name type="scientific">Venturia inaequalis</name>
    <name type="common">Apple scab fungus</name>
    <dbReference type="NCBI Taxonomy" id="5025"/>
    <lineage>
        <taxon>Eukaryota</taxon>
        <taxon>Fungi</taxon>
        <taxon>Dikarya</taxon>
        <taxon>Ascomycota</taxon>
        <taxon>Pezizomycotina</taxon>
        <taxon>Dothideomycetes</taxon>
        <taxon>Pleosporomycetidae</taxon>
        <taxon>Venturiales</taxon>
        <taxon>Venturiaceae</taxon>
        <taxon>Venturia</taxon>
    </lineage>
</organism>
<accession>A0A8H3VCQ2</accession>